<comment type="caution">
    <text evidence="4">The sequence shown here is derived from an EMBL/GenBank/DDBJ whole genome shotgun (WGS) entry which is preliminary data.</text>
</comment>
<feature type="domain" description="Peptidase C14 caspase" evidence="3">
    <location>
        <begin position="52"/>
        <end position="375"/>
    </location>
</feature>
<evidence type="ECO:0000313" key="4">
    <source>
        <dbReference type="EMBL" id="KAK7693127.1"/>
    </source>
</evidence>
<comment type="similarity">
    <text evidence="1">Belongs to the peptidase C14B family.</text>
</comment>
<keyword evidence="5" id="KW-1185">Reference proteome</keyword>
<dbReference type="PANTHER" id="PTHR48104">
    <property type="entry name" value="METACASPASE-4"/>
    <property type="match status" value="1"/>
</dbReference>
<dbReference type="GO" id="GO:0005737">
    <property type="term" value="C:cytoplasm"/>
    <property type="evidence" value="ECO:0007669"/>
    <property type="project" value="TreeGrafter"/>
</dbReference>
<proteinExistence type="inferred from homology"/>
<dbReference type="InterPro" id="IPR011600">
    <property type="entry name" value="Pept_C14_caspase"/>
</dbReference>
<protein>
    <recommendedName>
        <fullName evidence="3">Peptidase C14 caspase domain-containing protein</fullName>
    </recommendedName>
</protein>
<evidence type="ECO:0000256" key="2">
    <source>
        <dbReference type="SAM" id="Phobius"/>
    </source>
</evidence>
<feature type="transmembrane region" description="Helical" evidence="2">
    <location>
        <begin position="444"/>
        <end position="471"/>
    </location>
</feature>
<name>A0AAW0GKE3_9APHY</name>
<dbReference type="PANTHER" id="PTHR48104:SF30">
    <property type="entry name" value="METACASPASE-1"/>
    <property type="match status" value="1"/>
</dbReference>
<keyword evidence="2" id="KW-0472">Membrane</keyword>
<sequence length="479" mass="54946">MFITLIIVPDLRAYVDIHTLLLALFLWCLSRLVLTIPNPIITVHNLFGKQGRKRALVIGIAYDTPDALYSPLKLTHQNAAHFREFLIKDWQFEPNDIVTMVDKPETPDSRLYNISMSQLERLGADVGPRDSVVLYYAGHGDQVEAVEDTSEEDGLDEGVYIKLSVPIQNPYRLNLALVPVDNEGGTRLITDDFIAKTLVKYFPPCAKLTTVFDCCHSHTLADLPHNRCNKQYIHCGKLIMICHVYLCFTNRRTSKEAASSILASVVRRVQHWINPRRRVLYCMPKQEYPNVGNIVIRRKKLTLANFGMVQHECQGWCLPDPTPTYDVTCISACRDQDETYELDRKDLESEGMHTTFTEALIQTIRHRPGGSWKQLMCDLYKGIERIWNRVHICDYTKLPSNALQTRCHKMLYAWRPQISSREPLDMNAQVSFVYKPRPFRTRALLYVHALMFHSAMISCVGTAVVLVVHVLRKGLVPTY</sequence>
<keyword evidence="2" id="KW-0812">Transmembrane</keyword>
<dbReference type="GO" id="GO:0006508">
    <property type="term" value="P:proteolysis"/>
    <property type="evidence" value="ECO:0007669"/>
    <property type="project" value="InterPro"/>
</dbReference>
<gene>
    <name evidence="4" type="ORF">QCA50_002693</name>
</gene>
<evidence type="ECO:0000259" key="3">
    <source>
        <dbReference type="Pfam" id="PF00656"/>
    </source>
</evidence>
<keyword evidence="2" id="KW-1133">Transmembrane helix</keyword>
<accession>A0AAW0GKE3</accession>
<dbReference type="InterPro" id="IPR050452">
    <property type="entry name" value="Metacaspase"/>
</dbReference>
<reference evidence="4 5" key="1">
    <citation type="submission" date="2022-09" db="EMBL/GenBank/DDBJ databases">
        <authorList>
            <person name="Palmer J.M."/>
        </authorList>
    </citation>
    <scope>NUCLEOTIDE SEQUENCE [LARGE SCALE GENOMIC DNA]</scope>
    <source>
        <strain evidence="4 5">DSM 7382</strain>
    </source>
</reference>
<dbReference type="Gene3D" id="3.40.50.12660">
    <property type="match status" value="1"/>
</dbReference>
<dbReference type="GO" id="GO:0004197">
    <property type="term" value="F:cysteine-type endopeptidase activity"/>
    <property type="evidence" value="ECO:0007669"/>
    <property type="project" value="InterPro"/>
</dbReference>
<evidence type="ECO:0000256" key="1">
    <source>
        <dbReference type="ARBA" id="ARBA00009005"/>
    </source>
</evidence>
<feature type="transmembrane region" description="Helical" evidence="2">
    <location>
        <begin position="20"/>
        <end position="47"/>
    </location>
</feature>
<evidence type="ECO:0000313" key="5">
    <source>
        <dbReference type="Proteomes" id="UP001385951"/>
    </source>
</evidence>
<dbReference type="Proteomes" id="UP001385951">
    <property type="component" value="Unassembled WGS sequence"/>
</dbReference>
<dbReference type="AlphaFoldDB" id="A0AAW0GKE3"/>
<dbReference type="Pfam" id="PF00656">
    <property type="entry name" value="Peptidase_C14"/>
    <property type="match status" value="1"/>
</dbReference>
<dbReference type="EMBL" id="JASBNA010000003">
    <property type="protein sequence ID" value="KAK7693127.1"/>
    <property type="molecule type" value="Genomic_DNA"/>
</dbReference>
<organism evidence="4 5">
    <name type="scientific">Cerrena zonata</name>
    <dbReference type="NCBI Taxonomy" id="2478898"/>
    <lineage>
        <taxon>Eukaryota</taxon>
        <taxon>Fungi</taxon>
        <taxon>Dikarya</taxon>
        <taxon>Basidiomycota</taxon>
        <taxon>Agaricomycotina</taxon>
        <taxon>Agaricomycetes</taxon>
        <taxon>Polyporales</taxon>
        <taxon>Cerrenaceae</taxon>
        <taxon>Cerrena</taxon>
    </lineage>
</organism>